<dbReference type="InterPro" id="IPR006156">
    <property type="entry name" value="Dihydroneopterin_aldolase"/>
</dbReference>
<evidence type="ECO:0000313" key="9">
    <source>
        <dbReference type="EMBL" id="SEP60935.1"/>
    </source>
</evidence>
<dbReference type="Pfam" id="PF02152">
    <property type="entry name" value="FolB"/>
    <property type="match status" value="1"/>
</dbReference>
<keyword evidence="10" id="KW-1185">Reference proteome</keyword>
<dbReference type="InterPro" id="IPR006157">
    <property type="entry name" value="FolB_dom"/>
</dbReference>
<keyword evidence="4 6" id="KW-0289">Folate biosynthesis</keyword>
<name>A0A1H8Z928_9ACTN</name>
<comment type="similarity">
    <text evidence="3 6">Belongs to the DHNA family.</text>
</comment>
<keyword evidence="5 6" id="KW-0456">Lyase</keyword>
<dbReference type="SMART" id="SM00905">
    <property type="entry name" value="FolB"/>
    <property type="match status" value="1"/>
</dbReference>
<dbReference type="Gene3D" id="3.30.1130.10">
    <property type="match status" value="1"/>
</dbReference>
<protein>
    <recommendedName>
        <fullName evidence="6">7,8-dihydroneopterin aldolase</fullName>
        <ecNumber evidence="6">4.1.2.25</ecNumber>
    </recommendedName>
</protein>
<evidence type="ECO:0000259" key="8">
    <source>
        <dbReference type="SMART" id="SM00905"/>
    </source>
</evidence>
<dbReference type="OrthoDB" id="3212934at2"/>
<evidence type="ECO:0000256" key="2">
    <source>
        <dbReference type="ARBA" id="ARBA00005013"/>
    </source>
</evidence>
<comment type="pathway">
    <text evidence="2 6">Cofactor biosynthesis; tetrahydrofolate biosynthesis; 2-amino-4-hydroxy-6-hydroxymethyl-7,8-dihydropteridine diphosphate from 7,8-dihydroneopterin triphosphate: step 3/4.</text>
</comment>
<dbReference type="EC" id="4.1.2.25" evidence="6"/>
<evidence type="ECO:0000256" key="7">
    <source>
        <dbReference type="SAM" id="MobiDB-lite"/>
    </source>
</evidence>
<dbReference type="PANTHER" id="PTHR42844">
    <property type="entry name" value="DIHYDRONEOPTERIN ALDOLASE 1-RELATED"/>
    <property type="match status" value="1"/>
</dbReference>
<gene>
    <name evidence="9" type="ORF">SAMN05421756_101148</name>
</gene>
<organism evidence="9 10">
    <name type="scientific">Microlunatus flavus</name>
    <dbReference type="NCBI Taxonomy" id="1036181"/>
    <lineage>
        <taxon>Bacteria</taxon>
        <taxon>Bacillati</taxon>
        <taxon>Actinomycetota</taxon>
        <taxon>Actinomycetes</taxon>
        <taxon>Propionibacteriales</taxon>
        <taxon>Propionibacteriaceae</taxon>
        <taxon>Microlunatus</taxon>
    </lineage>
</organism>
<dbReference type="UniPathway" id="UPA00077">
    <property type="reaction ID" value="UER00154"/>
</dbReference>
<keyword evidence="9" id="KW-0808">Transferase</keyword>
<dbReference type="EMBL" id="FOFA01000001">
    <property type="protein sequence ID" value="SEP60935.1"/>
    <property type="molecule type" value="Genomic_DNA"/>
</dbReference>
<evidence type="ECO:0000256" key="4">
    <source>
        <dbReference type="ARBA" id="ARBA00022909"/>
    </source>
</evidence>
<dbReference type="NCBIfam" id="TIGR00525">
    <property type="entry name" value="folB"/>
    <property type="match status" value="1"/>
</dbReference>
<dbReference type="GO" id="GO:0004150">
    <property type="term" value="F:dihydroneopterin aldolase activity"/>
    <property type="evidence" value="ECO:0007669"/>
    <property type="project" value="UniProtKB-UniRule"/>
</dbReference>
<dbReference type="AlphaFoldDB" id="A0A1H8Z928"/>
<dbReference type="CDD" id="cd00534">
    <property type="entry name" value="DHNA_DHNTPE"/>
    <property type="match status" value="1"/>
</dbReference>
<dbReference type="InterPro" id="IPR043133">
    <property type="entry name" value="GTP-CH-I_C/QueF"/>
</dbReference>
<evidence type="ECO:0000256" key="5">
    <source>
        <dbReference type="ARBA" id="ARBA00023239"/>
    </source>
</evidence>
<dbReference type="GO" id="GO:0046656">
    <property type="term" value="P:folic acid biosynthetic process"/>
    <property type="evidence" value="ECO:0007669"/>
    <property type="project" value="UniProtKB-UniRule"/>
</dbReference>
<accession>A0A1H8Z928</accession>
<dbReference type="SUPFAM" id="SSF55620">
    <property type="entry name" value="Tetrahydrobiopterin biosynthesis enzymes-like"/>
    <property type="match status" value="1"/>
</dbReference>
<reference evidence="10" key="1">
    <citation type="submission" date="2016-10" db="EMBL/GenBank/DDBJ databases">
        <authorList>
            <person name="Varghese N."/>
            <person name="Submissions S."/>
        </authorList>
    </citation>
    <scope>NUCLEOTIDE SEQUENCE [LARGE SCALE GENOMIC DNA]</scope>
    <source>
        <strain evidence="10">CGMCC 4.6856</strain>
    </source>
</reference>
<evidence type="ECO:0000256" key="1">
    <source>
        <dbReference type="ARBA" id="ARBA00001353"/>
    </source>
</evidence>
<dbReference type="FunFam" id="3.30.1130.10:FF:000003">
    <property type="entry name" value="7,8-dihydroneopterin aldolase"/>
    <property type="match status" value="1"/>
</dbReference>
<feature type="region of interest" description="Disordered" evidence="7">
    <location>
        <begin position="1"/>
        <end position="45"/>
    </location>
</feature>
<dbReference type="GO" id="GO:0016301">
    <property type="term" value="F:kinase activity"/>
    <property type="evidence" value="ECO:0007669"/>
    <property type="project" value="UniProtKB-KW"/>
</dbReference>
<comment type="catalytic activity">
    <reaction evidence="1 6">
        <text>7,8-dihydroneopterin = 6-hydroxymethyl-7,8-dihydropterin + glycolaldehyde</text>
        <dbReference type="Rhea" id="RHEA:10540"/>
        <dbReference type="ChEBI" id="CHEBI:17001"/>
        <dbReference type="ChEBI" id="CHEBI:17071"/>
        <dbReference type="ChEBI" id="CHEBI:44841"/>
        <dbReference type="EC" id="4.1.2.25"/>
    </reaction>
</comment>
<keyword evidence="9" id="KW-0418">Kinase</keyword>
<proteinExistence type="inferred from homology"/>
<dbReference type="PANTHER" id="PTHR42844:SF1">
    <property type="entry name" value="DIHYDRONEOPTERIN ALDOLASE 1-RELATED"/>
    <property type="match status" value="1"/>
</dbReference>
<dbReference type="Proteomes" id="UP000198504">
    <property type="component" value="Unassembled WGS sequence"/>
</dbReference>
<evidence type="ECO:0000256" key="6">
    <source>
        <dbReference type="RuleBase" id="RU362079"/>
    </source>
</evidence>
<dbReference type="STRING" id="1036181.SAMN05421756_101148"/>
<sequence>MTSAANDLEPTPAAPSGAASRTTLPRPVPVGTPYEPFSEPTPEPTDRVVLTGLRARGHHGVFGFEREQGQDFVVDVTLLLDLAPASTTDDLGRTVDYGVLAEAVVADVQGEPLNLIEALAERVAQTCLRQPGVRRVEVTVHKPQAPISVAFTDVAVTLTRSR</sequence>
<evidence type="ECO:0000256" key="3">
    <source>
        <dbReference type="ARBA" id="ARBA00005708"/>
    </source>
</evidence>
<comment type="function">
    <text evidence="6">Catalyzes the conversion of 7,8-dihydroneopterin to 6-hydroxymethyl-7,8-dihydropterin.</text>
</comment>
<dbReference type="GO" id="GO:0046654">
    <property type="term" value="P:tetrahydrofolate biosynthetic process"/>
    <property type="evidence" value="ECO:0007669"/>
    <property type="project" value="UniProtKB-UniRule"/>
</dbReference>
<evidence type="ECO:0000313" key="10">
    <source>
        <dbReference type="Proteomes" id="UP000198504"/>
    </source>
</evidence>
<dbReference type="GO" id="GO:0005737">
    <property type="term" value="C:cytoplasm"/>
    <property type="evidence" value="ECO:0007669"/>
    <property type="project" value="TreeGrafter"/>
</dbReference>
<dbReference type="RefSeq" id="WP_091177226.1">
    <property type="nucleotide sequence ID" value="NZ_FOFA01000001.1"/>
</dbReference>
<feature type="domain" description="Dihydroneopterin aldolase/epimerase" evidence="8">
    <location>
        <begin position="48"/>
        <end position="160"/>
    </location>
</feature>
<dbReference type="NCBIfam" id="TIGR00526">
    <property type="entry name" value="folB_dom"/>
    <property type="match status" value="1"/>
</dbReference>